<feature type="transmembrane region" description="Helical" evidence="7">
    <location>
        <begin position="47"/>
        <end position="69"/>
    </location>
</feature>
<evidence type="ECO:0000256" key="4">
    <source>
        <dbReference type="ARBA" id="ARBA00022968"/>
    </source>
</evidence>
<dbReference type="GO" id="GO:0046703">
    <property type="term" value="F:natural killer cell lectin-like receptor binding"/>
    <property type="evidence" value="ECO:0007669"/>
    <property type="project" value="TreeGrafter"/>
</dbReference>
<sequence length="211" mass="23647">MPAAVAQSASMCMLEKEPTDTDLHQEGEIDKELQGKCLRMVSSVTPVKLYCCYVVNMGLTAALITLVALSVRKEKLVTECPGPCSPTCPTDWIGFGSQCFHFSEHTNNWTSSQNSCMALAAHLARFDSLEELNFLKRYNCDSDHWIGLHRESPEHPWMWTNNTEYNNLDPIRGGGECAYLTDRGISSGRGYTHRKWICSKPKATLYKGLGF</sequence>
<dbReference type="InterPro" id="IPR017896">
    <property type="entry name" value="4Fe4S_Fe-S-bd"/>
</dbReference>
<dbReference type="InterPro" id="IPR016186">
    <property type="entry name" value="C-type_lectin-like/link_sf"/>
</dbReference>
<evidence type="ECO:0000313" key="11">
    <source>
        <dbReference type="Proteomes" id="UP001488838"/>
    </source>
</evidence>
<evidence type="ECO:0000256" key="6">
    <source>
        <dbReference type="ARBA" id="ARBA00023136"/>
    </source>
</evidence>
<keyword evidence="4" id="KW-0735">Signal-anchor</keyword>
<comment type="caution">
    <text evidence="10">The sequence shown here is derived from an EMBL/GenBank/DDBJ whole genome shotgun (WGS) entry which is preliminary data.</text>
</comment>
<dbReference type="GO" id="GO:0009897">
    <property type="term" value="C:external side of plasma membrane"/>
    <property type="evidence" value="ECO:0007669"/>
    <property type="project" value="TreeGrafter"/>
</dbReference>
<evidence type="ECO:0000259" key="9">
    <source>
        <dbReference type="PROSITE" id="PS51379"/>
    </source>
</evidence>
<dbReference type="InterPro" id="IPR016187">
    <property type="entry name" value="CTDL_fold"/>
</dbReference>
<dbReference type="EMBL" id="JBBHLL010000591">
    <property type="protein sequence ID" value="KAK7799787.1"/>
    <property type="molecule type" value="Genomic_DNA"/>
</dbReference>
<accession>A0AAW0HAE9</accession>
<keyword evidence="2 7" id="KW-0812">Transmembrane</keyword>
<feature type="domain" description="C-type lectin" evidence="8">
    <location>
        <begin position="95"/>
        <end position="199"/>
    </location>
</feature>
<dbReference type="InterPro" id="IPR033992">
    <property type="entry name" value="NKR-like_CTLD"/>
</dbReference>
<keyword evidence="6 7" id="KW-0472">Membrane</keyword>
<reference evidence="10 11" key="1">
    <citation type="journal article" date="2023" name="bioRxiv">
        <title>Conserved and derived expression patterns and positive selection on dental genes reveal complex evolutionary context of ever-growing rodent molars.</title>
        <authorList>
            <person name="Calamari Z.T."/>
            <person name="Song A."/>
            <person name="Cohen E."/>
            <person name="Akter M."/>
            <person name="Roy R.D."/>
            <person name="Hallikas O."/>
            <person name="Christensen M.M."/>
            <person name="Li P."/>
            <person name="Marangoni P."/>
            <person name="Jernvall J."/>
            <person name="Klein O.D."/>
        </authorList>
    </citation>
    <scope>NUCLEOTIDE SEQUENCE [LARGE SCALE GENOMIC DNA]</scope>
    <source>
        <strain evidence="10">V071</strain>
    </source>
</reference>
<comment type="subcellular location">
    <subcellularLocation>
        <location evidence="1">Cell membrane</location>
        <topology evidence="1">Single-pass type II membrane protein</topology>
    </subcellularLocation>
</comment>
<dbReference type="PROSITE" id="PS50041">
    <property type="entry name" value="C_TYPE_LECTIN_2"/>
    <property type="match status" value="1"/>
</dbReference>
<dbReference type="AlphaFoldDB" id="A0AAW0HAE9"/>
<keyword evidence="11" id="KW-1185">Reference proteome</keyword>
<proteinExistence type="predicted"/>
<evidence type="ECO:0000313" key="10">
    <source>
        <dbReference type="EMBL" id="KAK7799787.1"/>
    </source>
</evidence>
<feature type="domain" description="4Fe-4S ferredoxin-type" evidence="9">
    <location>
        <begin position="67"/>
        <end position="98"/>
    </location>
</feature>
<dbReference type="PROSITE" id="PS51379">
    <property type="entry name" value="4FE4S_FER_2"/>
    <property type="match status" value="1"/>
</dbReference>
<dbReference type="InterPro" id="IPR050828">
    <property type="entry name" value="C-type_lectin/matrix_domain"/>
</dbReference>
<name>A0AAW0HAE9_MYOGA</name>
<evidence type="ECO:0000256" key="3">
    <source>
        <dbReference type="ARBA" id="ARBA00022734"/>
    </source>
</evidence>
<keyword evidence="5 7" id="KW-1133">Transmembrane helix</keyword>
<dbReference type="PANTHER" id="PTHR45710">
    <property type="entry name" value="C-TYPE LECTIN DOMAIN-CONTAINING PROTEIN 180"/>
    <property type="match status" value="1"/>
</dbReference>
<dbReference type="CDD" id="cd03593">
    <property type="entry name" value="CLECT_NK_receptors_like"/>
    <property type="match status" value="1"/>
</dbReference>
<dbReference type="GO" id="GO:0030246">
    <property type="term" value="F:carbohydrate binding"/>
    <property type="evidence" value="ECO:0007669"/>
    <property type="project" value="UniProtKB-KW"/>
</dbReference>
<dbReference type="InterPro" id="IPR001304">
    <property type="entry name" value="C-type_lectin-like"/>
</dbReference>
<gene>
    <name evidence="10" type="ORF">U0070_002911</name>
</gene>
<evidence type="ECO:0000256" key="2">
    <source>
        <dbReference type="ARBA" id="ARBA00022692"/>
    </source>
</evidence>
<organism evidence="10 11">
    <name type="scientific">Myodes glareolus</name>
    <name type="common">Bank vole</name>
    <name type="synonym">Clethrionomys glareolus</name>
    <dbReference type="NCBI Taxonomy" id="447135"/>
    <lineage>
        <taxon>Eukaryota</taxon>
        <taxon>Metazoa</taxon>
        <taxon>Chordata</taxon>
        <taxon>Craniata</taxon>
        <taxon>Vertebrata</taxon>
        <taxon>Euteleostomi</taxon>
        <taxon>Mammalia</taxon>
        <taxon>Eutheria</taxon>
        <taxon>Euarchontoglires</taxon>
        <taxon>Glires</taxon>
        <taxon>Rodentia</taxon>
        <taxon>Myomorpha</taxon>
        <taxon>Muroidea</taxon>
        <taxon>Cricetidae</taxon>
        <taxon>Arvicolinae</taxon>
        <taxon>Myodes</taxon>
    </lineage>
</organism>
<dbReference type="Gene3D" id="3.10.100.10">
    <property type="entry name" value="Mannose-Binding Protein A, subunit A"/>
    <property type="match status" value="1"/>
</dbReference>
<dbReference type="Pfam" id="PF00059">
    <property type="entry name" value="Lectin_C"/>
    <property type="match status" value="1"/>
</dbReference>
<dbReference type="SMART" id="SM00034">
    <property type="entry name" value="CLECT"/>
    <property type="match status" value="1"/>
</dbReference>
<evidence type="ECO:0000256" key="7">
    <source>
        <dbReference type="SAM" id="Phobius"/>
    </source>
</evidence>
<dbReference type="SUPFAM" id="SSF56436">
    <property type="entry name" value="C-type lectin-like"/>
    <property type="match status" value="1"/>
</dbReference>
<dbReference type="Proteomes" id="UP001488838">
    <property type="component" value="Unassembled WGS sequence"/>
</dbReference>
<evidence type="ECO:0000259" key="8">
    <source>
        <dbReference type="PROSITE" id="PS50041"/>
    </source>
</evidence>
<evidence type="ECO:0000256" key="5">
    <source>
        <dbReference type="ARBA" id="ARBA00022989"/>
    </source>
</evidence>
<dbReference type="PANTHER" id="PTHR45710:SF35">
    <property type="entry name" value="C-TYPE LECTIN DOMAIN FAMILY 2 MEMBER D"/>
    <property type="match status" value="1"/>
</dbReference>
<protein>
    <submittedName>
        <fullName evidence="10">Uncharacterized protein</fullName>
    </submittedName>
</protein>
<keyword evidence="3" id="KW-0430">Lectin</keyword>
<evidence type="ECO:0000256" key="1">
    <source>
        <dbReference type="ARBA" id="ARBA00004401"/>
    </source>
</evidence>